<evidence type="ECO:0000256" key="1">
    <source>
        <dbReference type="SAM" id="MobiDB-lite"/>
    </source>
</evidence>
<organism evidence="2 3">
    <name type="scientific">Apiospora saccharicola</name>
    <dbReference type="NCBI Taxonomy" id="335842"/>
    <lineage>
        <taxon>Eukaryota</taxon>
        <taxon>Fungi</taxon>
        <taxon>Dikarya</taxon>
        <taxon>Ascomycota</taxon>
        <taxon>Pezizomycotina</taxon>
        <taxon>Sordariomycetes</taxon>
        <taxon>Xylariomycetidae</taxon>
        <taxon>Amphisphaeriales</taxon>
        <taxon>Apiosporaceae</taxon>
        <taxon>Apiospora</taxon>
    </lineage>
</organism>
<name>A0ABR1WL21_9PEZI</name>
<protein>
    <submittedName>
        <fullName evidence="2">Uncharacterized protein</fullName>
    </submittedName>
</protein>
<sequence length="89" mass="9532">MARISSRELKSLGITVNATGQPTTECLVRLNIPVPENYRSSSAPAPAPTVPAPAEMGGSEDTEPPEDDEITEDGELTEADEREGERGFF</sequence>
<dbReference type="Proteomes" id="UP001446871">
    <property type="component" value="Unassembled WGS sequence"/>
</dbReference>
<feature type="region of interest" description="Disordered" evidence="1">
    <location>
        <begin position="36"/>
        <end position="89"/>
    </location>
</feature>
<keyword evidence="3" id="KW-1185">Reference proteome</keyword>
<reference evidence="2 3" key="1">
    <citation type="submission" date="2023-01" db="EMBL/GenBank/DDBJ databases">
        <title>Analysis of 21 Apiospora genomes using comparative genomics revels a genus with tremendous synthesis potential of carbohydrate active enzymes and secondary metabolites.</title>
        <authorList>
            <person name="Sorensen T."/>
        </authorList>
    </citation>
    <scope>NUCLEOTIDE SEQUENCE [LARGE SCALE GENOMIC DNA]</scope>
    <source>
        <strain evidence="2 3">CBS 83171</strain>
    </source>
</reference>
<evidence type="ECO:0000313" key="3">
    <source>
        <dbReference type="Proteomes" id="UP001446871"/>
    </source>
</evidence>
<feature type="compositionally biased region" description="Acidic residues" evidence="1">
    <location>
        <begin position="58"/>
        <end position="82"/>
    </location>
</feature>
<dbReference type="EMBL" id="JAQQWM010000001">
    <property type="protein sequence ID" value="KAK8083692.1"/>
    <property type="molecule type" value="Genomic_DNA"/>
</dbReference>
<proteinExistence type="predicted"/>
<gene>
    <name evidence="2" type="ORF">PG996_002473</name>
</gene>
<accession>A0ABR1WL21</accession>
<comment type="caution">
    <text evidence="2">The sequence shown here is derived from an EMBL/GenBank/DDBJ whole genome shotgun (WGS) entry which is preliminary data.</text>
</comment>
<evidence type="ECO:0000313" key="2">
    <source>
        <dbReference type="EMBL" id="KAK8083692.1"/>
    </source>
</evidence>